<evidence type="ECO:0000313" key="2">
    <source>
        <dbReference type="EMBL" id="MBW63305.1"/>
    </source>
</evidence>
<feature type="signal peptide" evidence="1">
    <location>
        <begin position="1"/>
        <end position="29"/>
    </location>
</feature>
<reference evidence="2" key="1">
    <citation type="submission" date="2018-01" db="EMBL/GenBank/DDBJ databases">
        <title>An insight into the sialome of Amazonian anophelines.</title>
        <authorList>
            <person name="Ribeiro J.M."/>
            <person name="Scarpassa V."/>
            <person name="Calvo E."/>
        </authorList>
    </citation>
    <scope>NUCLEOTIDE SEQUENCE</scope>
    <source>
        <tissue evidence="2">Salivary glands</tissue>
    </source>
</reference>
<organism evidence="2">
    <name type="scientific">Anopheles marajoara</name>
    <dbReference type="NCBI Taxonomy" id="58244"/>
    <lineage>
        <taxon>Eukaryota</taxon>
        <taxon>Metazoa</taxon>
        <taxon>Ecdysozoa</taxon>
        <taxon>Arthropoda</taxon>
        <taxon>Hexapoda</taxon>
        <taxon>Insecta</taxon>
        <taxon>Pterygota</taxon>
        <taxon>Neoptera</taxon>
        <taxon>Endopterygota</taxon>
        <taxon>Diptera</taxon>
        <taxon>Nematocera</taxon>
        <taxon>Culicoidea</taxon>
        <taxon>Culicidae</taxon>
        <taxon>Anophelinae</taxon>
        <taxon>Anopheles</taxon>
    </lineage>
</organism>
<dbReference type="EMBL" id="GGFJ01014164">
    <property type="protein sequence ID" value="MBW63305.1"/>
    <property type="molecule type" value="Transcribed_RNA"/>
</dbReference>
<dbReference type="AlphaFoldDB" id="A0A2M4CDI8"/>
<name>A0A2M4CDI8_9DIPT</name>
<sequence>MILFDCLLMQLLLLLKMSCFIELTSIVNGGSTHPSDATHACMCLCVCSVISSRGTRTHYIVRAMHPGRGWLNT</sequence>
<proteinExistence type="predicted"/>
<evidence type="ECO:0000256" key="1">
    <source>
        <dbReference type="SAM" id="SignalP"/>
    </source>
</evidence>
<feature type="chain" id="PRO_5014856839" evidence="1">
    <location>
        <begin position="30"/>
        <end position="73"/>
    </location>
</feature>
<accession>A0A2M4CDI8</accession>
<keyword evidence="1" id="KW-0732">Signal</keyword>
<protein>
    <submittedName>
        <fullName evidence="2">Putative secreted protein</fullName>
    </submittedName>
</protein>